<keyword evidence="2" id="KW-0396">Initiation factor</keyword>
<dbReference type="AlphaFoldDB" id="A0A0M3JK79"/>
<dbReference type="Gene3D" id="3.40.50.10470">
    <property type="entry name" value="Translation initiation factor eif-2b, domain 2"/>
    <property type="match status" value="1"/>
</dbReference>
<reference evidence="7" key="1">
    <citation type="submission" date="2017-02" db="UniProtKB">
        <authorList>
            <consortium name="WormBaseParasite"/>
        </authorList>
    </citation>
    <scope>IDENTIFICATION</scope>
</reference>
<proteinExistence type="inferred from homology"/>
<evidence type="ECO:0000313" key="7">
    <source>
        <dbReference type="WBParaSite" id="ASIM_0000805201-mRNA-1"/>
    </source>
</evidence>
<dbReference type="GO" id="GO:0005851">
    <property type="term" value="C:eukaryotic translation initiation factor 2B complex"/>
    <property type="evidence" value="ECO:0007669"/>
    <property type="project" value="TreeGrafter"/>
</dbReference>
<dbReference type="Pfam" id="PF01008">
    <property type="entry name" value="IF-2B"/>
    <property type="match status" value="1"/>
</dbReference>
<dbReference type="SUPFAM" id="SSF100950">
    <property type="entry name" value="NagB/RpiA/CoA transferase-like"/>
    <property type="match status" value="1"/>
</dbReference>
<evidence type="ECO:0000256" key="4">
    <source>
        <dbReference type="RuleBase" id="RU003814"/>
    </source>
</evidence>
<reference evidence="5 6" key="2">
    <citation type="submission" date="2018-11" db="EMBL/GenBank/DDBJ databases">
        <authorList>
            <consortium name="Pathogen Informatics"/>
        </authorList>
    </citation>
    <scope>NUCLEOTIDE SEQUENCE [LARGE SCALE GENOMIC DNA]</scope>
</reference>
<dbReference type="GO" id="GO:0005085">
    <property type="term" value="F:guanyl-nucleotide exchange factor activity"/>
    <property type="evidence" value="ECO:0007669"/>
    <property type="project" value="TreeGrafter"/>
</dbReference>
<dbReference type="OrthoDB" id="10249309at2759"/>
<organism evidence="7">
    <name type="scientific">Anisakis simplex</name>
    <name type="common">Herring worm</name>
    <dbReference type="NCBI Taxonomy" id="6269"/>
    <lineage>
        <taxon>Eukaryota</taxon>
        <taxon>Metazoa</taxon>
        <taxon>Ecdysozoa</taxon>
        <taxon>Nematoda</taxon>
        <taxon>Chromadorea</taxon>
        <taxon>Rhabditida</taxon>
        <taxon>Spirurina</taxon>
        <taxon>Ascaridomorpha</taxon>
        <taxon>Ascaridoidea</taxon>
        <taxon>Anisakidae</taxon>
        <taxon>Anisakis</taxon>
        <taxon>Anisakis simplex complex</taxon>
    </lineage>
</organism>
<keyword evidence="6" id="KW-1185">Reference proteome</keyword>
<dbReference type="InterPro" id="IPR037171">
    <property type="entry name" value="NagB/RpiA_transferase-like"/>
</dbReference>
<dbReference type="GO" id="GO:0003743">
    <property type="term" value="F:translation initiation factor activity"/>
    <property type="evidence" value="ECO:0007669"/>
    <property type="project" value="UniProtKB-KW"/>
</dbReference>
<gene>
    <name evidence="5" type="ORF">ASIM_LOCUS7811</name>
</gene>
<name>A0A0M3JK79_ANISI</name>
<dbReference type="EMBL" id="UYRR01019775">
    <property type="protein sequence ID" value="VDK30111.1"/>
    <property type="molecule type" value="Genomic_DNA"/>
</dbReference>
<sequence length="71" mass="8052">MYRKRGRIFIDRVAKSRLLISRFARPFIRNNSKILTHSFSRVVLQALLDAKKAGANVHIFVTEAQPDAAGN</sequence>
<dbReference type="InterPro" id="IPR051501">
    <property type="entry name" value="eIF2B_alpha/beta/delta"/>
</dbReference>
<accession>A0A0M3JK79</accession>
<keyword evidence="3" id="KW-0648">Protein biosynthesis</keyword>
<dbReference type="PANTHER" id="PTHR45860:SF1">
    <property type="entry name" value="TRANSLATION INITIATION FACTOR EIF-2B SUBUNIT ALPHA"/>
    <property type="match status" value="1"/>
</dbReference>
<evidence type="ECO:0000256" key="1">
    <source>
        <dbReference type="ARBA" id="ARBA00007251"/>
    </source>
</evidence>
<evidence type="ECO:0000256" key="2">
    <source>
        <dbReference type="ARBA" id="ARBA00022540"/>
    </source>
</evidence>
<protein>
    <submittedName>
        <fullName evidence="7">30S ribosomal protein S7</fullName>
    </submittedName>
</protein>
<evidence type="ECO:0000313" key="5">
    <source>
        <dbReference type="EMBL" id="VDK30111.1"/>
    </source>
</evidence>
<evidence type="ECO:0000313" key="6">
    <source>
        <dbReference type="Proteomes" id="UP000267096"/>
    </source>
</evidence>
<dbReference type="PANTHER" id="PTHR45860">
    <property type="entry name" value="TRANSLATION INITIATION FACTOR EIF-2B SUBUNIT ALPHA"/>
    <property type="match status" value="1"/>
</dbReference>
<comment type="similarity">
    <text evidence="1 4">Belongs to the eIF-2B alpha/beta/delta subunits family.</text>
</comment>
<dbReference type="WBParaSite" id="ASIM_0000805201-mRNA-1">
    <property type="protein sequence ID" value="ASIM_0000805201-mRNA-1"/>
    <property type="gene ID" value="ASIM_0000805201"/>
</dbReference>
<dbReference type="Proteomes" id="UP000267096">
    <property type="component" value="Unassembled WGS sequence"/>
</dbReference>
<evidence type="ECO:0000256" key="3">
    <source>
        <dbReference type="ARBA" id="ARBA00022917"/>
    </source>
</evidence>
<dbReference type="InterPro" id="IPR000649">
    <property type="entry name" value="IF-2B-related"/>
</dbReference>
<dbReference type="InterPro" id="IPR042529">
    <property type="entry name" value="IF_2B-like_C"/>
</dbReference>